<dbReference type="PANTHER" id="PTHR12913">
    <property type="entry name" value="UNR PROTEIN N-RAS UPSTREAM GENE PROTEIN"/>
    <property type="match status" value="1"/>
</dbReference>
<keyword evidence="1" id="KW-0175">Coiled coil</keyword>
<name>A0A9D3RIJ8_ANGAN</name>
<dbReference type="AlphaFoldDB" id="A0A9D3RIJ8"/>
<dbReference type="InterPro" id="IPR036514">
    <property type="entry name" value="SGNH_hydro_sf"/>
</dbReference>
<protein>
    <submittedName>
        <fullName evidence="3">Uncharacterized protein</fullName>
    </submittedName>
</protein>
<evidence type="ECO:0000313" key="3">
    <source>
        <dbReference type="EMBL" id="KAG5831614.1"/>
    </source>
</evidence>
<organism evidence="3 4">
    <name type="scientific">Anguilla anguilla</name>
    <name type="common">European freshwater eel</name>
    <name type="synonym">Muraena anguilla</name>
    <dbReference type="NCBI Taxonomy" id="7936"/>
    <lineage>
        <taxon>Eukaryota</taxon>
        <taxon>Metazoa</taxon>
        <taxon>Chordata</taxon>
        <taxon>Craniata</taxon>
        <taxon>Vertebrata</taxon>
        <taxon>Euteleostomi</taxon>
        <taxon>Actinopterygii</taxon>
        <taxon>Neopterygii</taxon>
        <taxon>Teleostei</taxon>
        <taxon>Anguilliformes</taxon>
        <taxon>Anguillidae</taxon>
        <taxon>Anguilla</taxon>
    </lineage>
</organism>
<feature type="compositionally biased region" description="Basic and acidic residues" evidence="2">
    <location>
        <begin position="147"/>
        <end position="156"/>
    </location>
</feature>
<evidence type="ECO:0000256" key="1">
    <source>
        <dbReference type="SAM" id="Coils"/>
    </source>
</evidence>
<feature type="compositionally biased region" description="Basic and acidic residues" evidence="2">
    <location>
        <begin position="118"/>
        <end position="128"/>
    </location>
</feature>
<feature type="compositionally biased region" description="Basic and acidic residues" evidence="2">
    <location>
        <begin position="175"/>
        <end position="189"/>
    </location>
</feature>
<evidence type="ECO:0000313" key="4">
    <source>
        <dbReference type="Proteomes" id="UP001044222"/>
    </source>
</evidence>
<proteinExistence type="predicted"/>
<feature type="compositionally biased region" description="Basic and acidic residues" evidence="2">
    <location>
        <begin position="72"/>
        <end position="94"/>
    </location>
</feature>
<dbReference type="PANTHER" id="PTHR12913:SF3">
    <property type="entry name" value="SI:DKEYP-121D4.3"/>
    <property type="match status" value="1"/>
</dbReference>
<reference evidence="3" key="1">
    <citation type="submission" date="2021-01" db="EMBL/GenBank/DDBJ databases">
        <title>A chromosome-scale assembly of European eel, Anguilla anguilla.</title>
        <authorList>
            <person name="Henkel C."/>
            <person name="Jong-Raadsen S.A."/>
            <person name="Dufour S."/>
            <person name="Weltzien F.-A."/>
            <person name="Palstra A.P."/>
            <person name="Pelster B."/>
            <person name="Spaink H.P."/>
            <person name="Van Den Thillart G.E."/>
            <person name="Jansen H."/>
            <person name="Zahm M."/>
            <person name="Klopp C."/>
            <person name="Cedric C."/>
            <person name="Louis A."/>
            <person name="Berthelot C."/>
            <person name="Parey E."/>
            <person name="Roest Crollius H."/>
            <person name="Montfort J."/>
            <person name="Robinson-Rechavi M."/>
            <person name="Bucao C."/>
            <person name="Bouchez O."/>
            <person name="Gislard M."/>
            <person name="Lluch J."/>
            <person name="Milhes M."/>
            <person name="Lampietro C."/>
            <person name="Lopez Roques C."/>
            <person name="Donnadieu C."/>
            <person name="Braasch I."/>
            <person name="Desvignes T."/>
            <person name="Postlethwait J."/>
            <person name="Bobe J."/>
            <person name="Guiguen Y."/>
            <person name="Dirks R."/>
        </authorList>
    </citation>
    <scope>NUCLEOTIDE SEQUENCE</scope>
    <source>
        <strain evidence="3">Tag_6206</strain>
        <tissue evidence="3">Liver</tissue>
    </source>
</reference>
<feature type="compositionally biased region" description="Polar residues" evidence="2">
    <location>
        <begin position="347"/>
        <end position="368"/>
    </location>
</feature>
<dbReference type="Gene3D" id="3.40.50.1110">
    <property type="entry name" value="SGNH hydrolase"/>
    <property type="match status" value="1"/>
</dbReference>
<feature type="region of interest" description="Disordered" evidence="2">
    <location>
        <begin position="1"/>
        <end position="27"/>
    </location>
</feature>
<gene>
    <name evidence="3" type="ORF">ANANG_G00305570</name>
</gene>
<evidence type="ECO:0000256" key="2">
    <source>
        <dbReference type="SAM" id="MobiDB-lite"/>
    </source>
</evidence>
<keyword evidence="4" id="KW-1185">Reference proteome</keyword>
<feature type="compositionally biased region" description="Low complexity" evidence="2">
    <location>
        <begin position="135"/>
        <end position="146"/>
    </location>
</feature>
<accession>A0A9D3RIJ8</accession>
<feature type="compositionally biased region" description="Low complexity" evidence="2">
    <location>
        <begin position="199"/>
        <end position="215"/>
    </location>
</feature>
<feature type="coiled-coil region" evidence="1">
    <location>
        <begin position="394"/>
        <end position="421"/>
    </location>
</feature>
<feature type="region of interest" description="Disordered" evidence="2">
    <location>
        <begin position="58"/>
        <end position="226"/>
    </location>
</feature>
<feature type="compositionally biased region" description="Basic and acidic residues" evidence="2">
    <location>
        <begin position="9"/>
        <end position="27"/>
    </location>
</feature>
<comment type="caution">
    <text evidence="3">The sequence shown here is derived from an EMBL/GenBank/DDBJ whole genome shotgun (WGS) entry which is preliminary data.</text>
</comment>
<sequence>MPPQGEVFYEDKDQYEDSRGMRTTEEPDDFLLPHERAFQDGGGFSRIVGMKHGLQAEAEDGWREGDVEDEERFLYGERADEGERGRAAAAEADRAPGAPPGRDRAETEGRGQAAALRQDPEPAPDHRPRPGPRGGQQADGQDPGAALREEAEERAARAHRLRVGAGGPQGALEHSSARDQERFATDARTVRSSRKSRSPARSTPSSSSSSKYSRAPQEPYSQYQSAPEHELAYVSPFLPPHSLPHVTLASPVGLPAGLSSPFAGPPAVSLPSFLQQPSATFSGATSYYSLHPLTGVPILAPVGGAAFPVSQPVPAGGGEVETHARELATTKSRCLRVIKTVKLHSHSPAQSSNLKEVTTTGGEQSSDSALAPCPAPRGPAEKKQVTTISEDDIKAKQKKRLEQFNERMRQKKEQQKEAMRSRVKCQKIPPGKTCTEVKNVWVCGHSLVFWAEKRAKSPEYGMQLGMDPGRVRVWWKGMQGMTWDQLLPLLLQLKGSWPNPDVIILHLGGNDLGRRRAMEGHRALVNRRVRGDLAELGGAAVTHDSIRPGSDAGLYRPDGVHLSGKGIDMFNIDLQDFLEKWDGEEAESSEPV</sequence>
<feature type="region of interest" description="Disordered" evidence="2">
    <location>
        <begin position="346"/>
        <end position="394"/>
    </location>
</feature>
<dbReference type="SUPFAM" id="SSF52266">
    <property type="entry name" value="SGNH hydrolase"/>
    <property type="match status" value="1"/>
</dbReference>
<dbReference type="EMBL" id="JAFIRN010000018">
    <property type="protein sequence ID" value="KAG5831614.1"/>
    <property type="molecule type" value="Genomic_DNA"/>
</dbReference>
<dbReference type="Proteomes" id="UP001044222">
    <property type="component" value="Chromosome 18"/>
</dbReference>